<dbReference type="Proteomes" id="UP001642482">
    <property type="component" value="Unassembled WGS sequence"/>
</dbReference>
<keyword evidence="4" id="KW-1185">Reference proteome</keyword>
<feature type="compositionally biased region" description="Polar residues" evidence="1">
    <location>
        <begin position="25"/>
        <end position="37"/>
    </location>
</feature>
<organism evidence="3 4">
    <name type="scientific">Sporothrix eucalyptigena</name>
    <dbReference type="NCBI Taxonomy" id="1812306"/>
    <lineage>
        <taxon>Eukaryota</taxon>
        <taxon>Fungi</taxon>
        <taxon>Dikarya</taxon>
        <taxon>Ascomycota</taxon>
        <taxon>Pezizomycotina</taxon>
        <taxon>Sordariomycetes</taxon>
        <taxon>Sordariomycetidae</taxon>
        <taxon>Ophiostomatales</taxon>
        <taxon>Ophiostomataceae</taxon>
        <taxon>Sporothrix</taxon>
    </lineage>
</organism>
<dbReference type="InterPro" id="IPR039970">
    <property type="entry name" value="TF_Grauzone"/>
</dbReference>
<gene>
    <name evidence="3" type="ORF">SEUCBS140593_004235</name>
</gene>
<comment type="caution">
    <text evidence="3">The sequence shown here is derived from an EMBL/GenBank/DDBJ whole genome shotgun (WGS) entry which is preliminary data.</text>
</comment>
<dbReference type="PANTHER" id="PTHR23225:SF2">
    <property type="entry name" value="AT09679P-RELATED"/>
    <property type="match status" value="1"/>
</dbReference>
<dbReference type="EMBL" id="CAWUHD010000036">
    <property type="protein sequence ID" value="CAK7220442.1"/>
    <property type="molecule type" value="Genomic_DNA"/>
</dbReference>
<feature type="region of interest" description="Disordered" evidence="1">
    <location>
        <begin position="571"/>
        <end position="609"/>
    </location>
</feature>
<proteinExistence type="predicted"/>
<feature type="region of interest" description="Disordered" evidence="1">
    <location>
        <begin position="721"/>
        <end position="767"/>
    </location>
</feature>
<evidence type="ECO:0000259" key="2">
    <source>
        <dbReference type="SMART" id="SM00355"/>
    </source>
</evidence>
<name>A0ABP0BLP5_9PEZI</name>
<feature type="domain" description="C2H2-type" evidence="2">
    <location>
        <begin position="442"/>
        <end position="470"/>
    </location>
</feature>
<dbReference type="SMART" id="SM00355">
    <property type="entry name" value="ZnF_C2H2"/>
    <property type="match status" value="3"/>
</dbReference>
<accession>A0ABP0BLP5</accession>
<evidence type="ECO:0000313" key="4">
    <source>
        <dbReference type="Proteomes" id="UP001642482"/>
    </source>
</evidence>
<evidence type="ECO:0000313" key="3">
    <source>
        <dbReference type="EMBL" id="CAK7220442.1"/>
    </source>
</evidence>
<evidence type="ECO:0000256" key="1">
    <source>
        <dbReference type="SAM" id="MobiDB-lite"/>
    </source>
</evidence>
<feature type="compositionally biased region" description="Low complexity" evidence="1">
    <location>
        <begin position="596"/>
        <end position="608"/>
    </location>
</feature>
<feature type="region of interest" description="Disordered" evidence="1">
    <location>
        <begin position="25"/>
        <end position="82"/>
    </location>
</feature>
<feature type="domain" description="C2H2-type" evidence="2">
    <location>
        <begin position="507"/>
        <end position="534"/>
    </location>
</feature>
<feature type="compositionally biased region" description="Low complexity" evidence="1">
    <location>
        <begin position="49"/>
        <end position="62"/>
    </location>
</feature>
<dbReference type="InterPro" id="IPR013087">
    <property type="entry name" value="Znf_C2H2_type"/>
</dbReference>
<protein>
    <recommendedName>
        <fullName evidence="2">C2H2-type domain-containing protein</fullName>
    </recommendedName>
</protein>
<sequence length="767" mass="84545">MFTIFSRSSNHDQFGVSSMLNDNNASAMFPQSQSPTPGQGWPLTYNNNHLQQQQHQQQLQVQRAQESHSTKRLSGSWQAHTQERQRSMQQTLYYHVQQGQDQVQTQMPYQIQNSSQVEARHETPDAFSDISGYNYYAPPSDNTSTAQTNTTAANYFSNNATHNYSSVDRRSGIFGNGYAETRATSPADVLHDPGSPEGTSPGAIKVGATGRLPSYEAQVQQRDNLFIGEHLNTNTTADGLNLRRGLSGGDSGFPVDHPRHGSSMLAQTMPVGTHPVLQTTNNPIVYSRGQVLATRQVLATIDESMLGGGDAGFGTGAMMPAYQLDSAMRGGFGDPENGHGLSSLAEEDIPRYNHMQRSFTFETTGDDDEDKNIGASVPVAKADNTDTTADNSTHAEIIDREATKGVESAYPEPPERLVPFLNKLSNDAGIKEEQQQELARRLTCDECDPPQLGVVYKTQGDLKAHVKKEHRRYFVCRFNFAGCNETFSTKNEWKRHIMSQHITPGYYFCAHEGCQYPKHFVRKDLFVQHLWRMHTPEDLRKEKEKLEKEMAKTAKTVKELVGDIGTAVSKSRKNKSIAAKKGTSRANHNNADDGDPGPSSAGGDASGALMVGTPELQDITRQHDIMAQDSFIVRLVLPTLMVCPVPGCDVRNEGEDAWDKNMEHLASHMMSQFLPPVFGNEIDRHYLLPWLVANGVLAVNGNDGWRAVKFVAPVAEIRRDRAQRAEQPAPAINGNENSEQVGDAGSASDDDETTGLEDAIGDTDMTF</sequence>
<dbReference type="Gene3D" id="3.30.160.60">
    <property type="entry name" value="Classic Zinc Finger"/>
    <property type="match status" value="1"/>
</dbReference>
<feature type="domain" description="C2H2-type" evidence="2">
    <location>
        <begin position="474"/>
        <end position="501"/>
    </location>
</feature>
<dbReference type="PANTHER" id="PTHR23225">
    <property type="entry name" value="ZINC FINGER PROTEIN"/>
    <property type="match status" value="1"/>
</dbReference>
<reference evidence="3 4" key="1">
    <citation type="submission" date="2024-01" db="EMBL/GenBank/DDBJ databases">
        <authorList>
            <person name="Allen C."/>
            <person name="Tagirdzhanova G."/>
        </authorList>
    </citation>
    <scope>NUCLEOTIDE SEQUENCE [LARGE SCALE GENOMIC DNA]</scope>
</reference>
<feature type="compositionally biased region" description="Acidic residues" evidence="1">
    <location>
        <begin position="748"/>
        <end position="761"/>
    </location>
</feature>